<dbReference type="InterPro" id="IPR035958">
    <property type="entry name" value="SecB-like_sf"/>
</dbReference>
<gene>
    <name evidence="1" type="ORF">FC86_GL000285</name>
</gene>
<dbReference type="OrthoDB" id="2304456at2"/>
<dbReference type="AlphaFoldDB" id="A0A0R2DUH2"/>
<dbReference type="Pfam" id="PF06619">
    <property type="entry name" value="DUF1149"/>
    <property type="match status" value="1"/>
</dbReference>
<dbReference type="PATRIC" id="fig|1423744.4.peg.292"/>
<protein>
    <recommendedName>
        <fullName evidence="3">DUF1149 family protein</fullName>
    </recommendedName>
</protein>
<dbReference type="RefSeq" id="WP_056974450.1">
    <property type="nucleotide sequence ID" value="NZ_AYZL01000016.1"/>
</dbReference>
<evidence type="ECO:0008006" key="3">
    <source>
        <dbReference type="Google" id="ProtNLM"/>
    </source>
</evidence>
<reference evidence="1 2" key="1">
    <citation type="journal article" date="2015" name="Genome Announc.">
        <title>Expanding the biotechnology potential of lactobacilli through comparative genomics of 213 strains and associated genera.</title>
        <authorList>
            <person name="Sun Z."/>
            <person name="Harris H.M."/>
            <person name="McCann A."/>
            <person name="Guo C."/>
            <person name="Argimon S."/>
            <person name="Zhang W."/>
            <person name="Yang X."/>
            <person name="Jeffery I.B."/>
            <person name="Cooney J.C."/>
            <person name="Kagawa T.F."/>
            <person name="Liu W."/>
            <person name="Song Y."/>
            <person name="Salvetti E."/>
            <person name="Wrobel A."/>
            <person name="Rasinkangas P."/>
            <person name="Parkhill J."/>
            <person name="Rea M.C."/>
            <person name="O'Sullivan O."/>
            <person name="Ritari J."/>
            <person name="Douillard F.P."/>
            <person name="Paul Ross R."/>
            <person name="Yang R."/>
            <person name="Briner A.E."/>
            <person name="Felis G.E."/>
            <person name="de Vos W.M."/>
            <person name="Barrangou R."/>
            <person name="Klaenhammer T.R."/>
            <person name="Caufield P.W."/>
            <person name="Cui Y."/>
            <person name="Zhang H."/>
            <person name="O'Toole P.W."/>
        </authorList>
    </citation>
    <scope>NUCLEOTIDE SEQUENCE [LARGE SCALE GENOMIC DNA]</scope>
    <source>
        <strain evidence="1 2">DSM 23037</strain>
    </source>
</reference>
<proteinExistence type="predicted"/>
<name>A0A0R2DUH2_9LACO</name>
<keyword evidence="2" id="KW-1185">Reference proteome</keyword>
<dbReference type="InterPro" id="IPR009530">
    <property type="entry name" value="DUF1149"/>
</dbReference>
<dbReference type="Gene3D" id="3.10.420.10">
    <property type="entry name" value="SecB-like"/>
    <property type="match status" value="1"/>
</dbReference>
<evidence type="ECO:0000313" key="1">
    <source>
        <dbReference type="EMBL" id="KRN04188.1"/>
    </source>
</evidence>
<evidence type="ECO:0000313" key="2">
    <source>
        <dbReference type="Proteomes" id="UP000051378"/>
    </source>
</evidence>
<dbReference type="EMBL" id="AYZL01000016">
    <property type="protein sequence ID" value="KRN04188.1"/>
    <property type="molecule type" value="Genomic_DNA"/>
</dbReference>
<accession>A0A0R2DUH2</accession>
<comment type="caution">
    <text evidence="1">The sequence shown here is derived from an EMBL/GenBank/DDBJ whole genome shotgun (WGS) entry which is preliminary data.</text>
</comment>
<dbReference type="Proteomes" id="UP000051378">
    <property type="component" value="Unassembled WGS sequence"/>
</dbReference>
<dbReference type="STRING" id="1423744.FC86_GL000285"/>
<dbReference type="SUPFAM" id="SSF54611">
    <property type="entry name" value="SecB-like"/>
    <property type="match status" value="1"/>
</dbReference>
<dbReference type="PIRSF" id="PIRSF031568">
    <property type="entry name" value="UCP031568"/>
    <property type="match status" value="1"/>
</dbReference>
<sequence length="130" mass="14920">MQFKKNKVVVNSFHYDLVKPESKVKNDLNVTMNRMNITHSNGELDKGEEGHYFEMKVPFEIVPQDSGIKATGQVSQLIQTIDYYGEANELDGGSLEEMTRPLIEKIEELVYAITEVTLDEPVRLTFRPNR</sequence>
<organism evidence="1 2">
    <name type="scientific">Holzapfeliella floricola DSM 23037 = JCM 16512</name>
    <dbReference type="NCBI Taxonomy" id="1423744"/>
    <lineage>
        <taxon>Bacteria</taxon>
        <taxon>Bacillati</taxon>
        <taxon>Bacillota</taxon>
        <taxon>Bacilli</taxon>
        <taxon>Lactobacillales</taxon>
        <taxon>Lactobacillaceae</taxon>
        <taxon>Holzapfeliella</taxon>
    </lineage>
</organism>